<evidence type="ECO:0008006" key="5">
    <source>
        <dbReference type="Google" id="ProtNLM"/>
    </source>
</evidence>
<evidence type="ECO:0000256" key="2">
    <source>
        <dbReference type="SAM" id="Phobius"/>
    </source>
</evidence>
<feature type="compositionally biased region" description="Pro residues" evidence="1">
    <location>
        <begin position="14"/>
        <end position="24"/>
    </location>
</feature>
<dbReference type="Proteomes" id="UP000664795">
    <property type="component" value="Unassembled WGS sequence"/>
</dbReference>
<feature type="transmembrane region" description="Helical" evidence="2">
    <location>
        <begin position="78"/>
        <end position="96"/>
    </location>
</feature>
<dbReference type="AlphaFoldDB" id="A0A939G923"/>
<feature type="region of interest" description="Disordered" evidence="1">
    <location>
        <begin position="1"/>
        <end position="36"/>
    </location>
</feature>
<keyword evidence="4" id="KW-1185">Reference proteome</keyword>
<comment type="caution">
    <text evidence="3">The sequence shown here is derived from an EMBL/GenBank/DDBJ whole genome shotgun (WGS) entry which is preliminary data.</text>
</comment>
<keyword evidence="2" id="KW-0812">Transmembrane</keyword>
<evidence type="ECO:0000256" key="1">
    <source>
        <dbReference type="SAM" id="MobiDB-lite"/>
    </source>
</evidence>
<keyword evidence="2" id="KW-1133">Transmembrane helix</keyword>
<gene>
    <name evidence="3" type="ORF">J2I48_15280</name>
</gene>
<sequence length="620" mass="65304">MNRSNTFSSNNPPSGSPGVPPPSGTPDSAWASAFQNASEAPPARVWSGIERQLDLDDEDGVLPLLTYAPSRSVVFGRWVAGIAAALLLALLGWWSLRTTDTNRLNGNQLAAEKQQKAITPATSPTTPPAPATGSTAAESVARSDAHAAAKTGVQWPASPRHIARIAPPVASEKPNVLASVVASEAAASADTISQFESSESVTISMQVSVQQTTRLASGMDQAVRPTTLTRAAANQPAPVSDMQTQLAFSQSMHSRFVPSATGGTVVPPMPTVPNGAEQLAPALVVVPAPAITNEQVALYEQLTPMIQSLAIRELPKQVVGNERIVWFSPELPQSEKMLDEAPKSARKGRQKAWISAGMAASSFNPSVAMRPVSGLAYTNNAPTNALTSGAGPVPALALDSRAGRAIALQMSVGIPLSDHWTVESGVGLLNGQSVVQSPVRSSALSADKNSAAFANAPTLYTDLVGNSANQMVANSALDGNNGYTATAQRNAFVTSTSYDRAVVHGVSNTYQFVQVPVQLSYELRPRRKFGLAFLTGMVSNLFVRNTVADAITVKTQDGVYRPITVAGTAGMRLRFRPDKHWSASLAGTFQQSLHSITKPEVGVQALPQNMGVCFSVDRHF</sequence>
<proteinExistence type="predicted"/>
<feature type="region of interest" description="Disordered" evidence="1">
    <location>
        <begin position="111"/>
        <end position="154"/>
    </location>
</feature>
<feature type="compositionally biased region" description="Low complexity" evidence="1">
    <location>
        <begin position="1"/>
        <end position="13"/>
    </location>
</feature>
<accession>A0A939G923</accession>
<protein>
    <recommendedName>
        <fullName evidence="5">Outer membrane protein beta-barrel domain-containing protein</fullName>
    </recommendedName>
</protein>
<dbReference type="EMBL" id="JAFMYU010000012">
    <property type="protein sequence ID" value="MBO0932372.1"/>
    <property type="molecule type" value="Genomic_DNA"/>
</dbReference>
<dbReference type="RefSeq" id="WP_207336339.1">
    <property type="nucleotide sequence ID" value="NZ_JAFMYU010000012.1"/>
</dbReference>
<name>A0A939G923_9BACT</name>
<evidence type="ECO:0000313" key="4">
    <source>
        <dbReference type="Proteomes" id="UP000664795"/>
    </source>
</evidence>
<keyword evidence="2" id="KW-0472">Membrane</keyword>
<organism evidence="3 4">
    <name type="scientific">Fibrella aquatilis</name>
    <dbReference type="NCBI Taxonomy" id="2817059"/>
    <lineage>
        <taxon>Bacteria</taxon>
        <taxon>Pseudomonadati</taxon>
        <taxon>Bacteroidota</taxon>
        <taxon>Cytophagia</taxon>
        <taxon>Cytophagales</taxon>
        <taxon>Spirosomataceae</taxon>
        <taxon>Fibrella</taxon>
    </lineage>
</organism>
<reference evidence="3 4" key="1">
    <citation type="submission" date="2021-03" db="EMBL/GenBank/DDBJ databases">
        <title>Fibrella sp. HMF5036 genome sequencing and assembly.</title>
        <authorList>
            <person name="Kang H."/>
            <person name="Kim H."/>
            <person name="Bae S."/>
            <person name="Joh K."/>
        </authorList>
    </citation>
    <scope>NUCLEOTIDE SEQUENCE [LARGE SCALE GENOMIC DNA]</scope>
    <source>
        <strain evidence="3 4">HMF5036</strain>
    </source>
</reference>
<evidence type="ECO:0000313" key="3">
    <source>
        <dbReference type="EMBL" id="MBO0932372.1"/>
    </source>
</evidence>